<feature type="compositionally biased region" description="Low complexity" evidence="1">
    <location>
        <begin position="491"/>
        <end position="512"/>
    </location>
</feature>
<feature type="signal peptide" evidence="2">
    <location>
        <begin position="1"/>
        <end position="21"/>
    </location>
</feature>
<evidence type="ECO:0000256" key="1">
    <source>
        <dbReference type="SAM" id="MobiDB-lite"/>
    </source>
</evidence>
<feature type="region of interest" description="Disordered" evidence="1">
    <location>
        <begin position="21"/>
        <end position="88"/>
    </location>
</feature>
<feature type="compositionally biased region" description="Low complexity" evidence="1">
    <location>
        <begin position="65"/>
        <end position="88"/>
    </location>
</feature>
<dbReference type="RefSeq" id="XP_013353481.1">
    <property type="nucleotide sequence ID" value="XM_013498027.1"/>
</dbReference>
<feature type="chain" id="PRO_5004672439" evidence="2">
    <location>
        <begin position="22"/>
        <end position="560"/>
    </location>
</feature>
<accession>U6K1V0</accession>
<keyword evidence="4" id="KW-1185">Reference proteome</keyword>
<evidence type="ECO:0000313" key="4">
    <source>
        <dbReference type="Proteomes" id="UP000030744"/>
    </source>
</evidence>
<dbReference type="AlphaFoldDB" id="U6K1V0"/>
<feature type="compositionally biased region" description="Polar residues" evidence="1">
    <location>
        <begin position="29"/>
        <end position="40"/>
    </location>
</feature>
<reference evidence="3" key="2">
    <citation type="submission" date="2013-10" db="EMBL/GenBank/DDBJ databases">
        <authorList>
            <person name="Aslett M."/>
        </authorList>
    </citation>
    <scope>NUCLEOTIDE SEQUENCE [LARGE SCALE GENOMIC DNA]</scope>
    <source>
        <strain evidence="3">Houghton</strain>
    </source>
</reference>
<gene>
    <name evidence="3" type="ORF">EMH_0007510</name>
</gene>
<organism evidence="3 4">
    <name type="scientific">Eimeria mitis</name>
    <dbReference type="NCBI Taxonomy" id="44415"/>
    <lineage>
        <taxon>Eukaryota</taxon>
        <taxon>Sar</taxon>
        <taxon>Alveolata</taxon>
        <taxon>Apicomplexa</taxon>
        <taxon>Conoidasida</taxon>
        <taxon>Coccidia</taxon>
        <taxon>Eucoccidiorida</taxon>
        <taxon>Eimeriorina</taxon>
        <taxon>Eimeriidae</taxon>
        <taxon>Eimeria</taxon>
    </lineage>
</organism>
<evidence type="ECO:0000313" key="3">
    <source>
        <dbReference type="EMBL" id="CDJ30916.1"/>
    </source>
</evidence>
<dbReference type="EMBL" id="HG682889">
    <property type="protein sequence ID" value="CDJ30916.1"/>
    <property type="molecule type" value="Genomic_DNA"/>
</dbReference>
<keyword evidence="2" id="KW-0732">Signal</keyword>
<sequence length="560" mass="61615">MARAAALAGVFALAAVGGSSALPPVLEGSTGTPMTWTEGSMETPDVSVGAMSTGRSGSAVRMMDTAATPEAPQQQPQQPQQQQPTPMQEAVLEAVDTAADAVRQIVTRVRERLAGGVTMPTAGEAGVTRPGSMAAAAAAAAAGPVAALRGVTNDFLREIMIQEAVLETLWAVVRDAQENPWMMNEQETLHTTTSEAVQGFLTRMHDRLRATGFTEEEVMRLLPRSRSCSSNTAGGLFETCTDPTTPARNLGKKGGYYGYGYPATYHYGYSYPYYSYTYAYPMYVQPMAYPAYYGYSWGPSYYYGKHGKHRRLGQEESFLPPTLTAAGTAAAVLRAAAAEAEMPAAAAPTDMFLPPEAATPMGMRNPLFGLEEGVPGRSLYTSWSSPYTRWPSYYSSPYYYSTPYYSRSWYSYPYTPAYSYSYPYTPAYSYSYPYTPAYSYGYRYTPSYSYSYPYYYRRLEVPDLGVPMHQQQQQQQQQETTSTAVPAERMSTASTRTTPSSSSSSNSSSSSSLRRVGDRYEQMTPSSTYFTPSNETPATNTVYTPEHAVVEEQTLWETYN</sequence>
<feature type="region of interest" description="Disordered" evidence="1">
    <location>
        <begin position="467"/>
        <end position="540"/>
    </location>
</feature>
<reference evidence="3" key="1">
    <citation type="submission" date="2013-10" db="EMBL/GenBank/DDBJ databases">
        <title>Genomic analysis of the causative agents of coccidiosis in chickens.</title>
        <authorList>
            <person name="Reid A.J."/>
            <person name="Blake D."/>
            <person name="Billington K."/>
            <person name="Browne H."/>
            <person name="Dunn M."/>
            <person name="Hung S."/>
            <person name="Kawahara F."/>
            <person name="Miranda-Saavedra D."/>
            <person name="Mourier T."/>
            <person name="Nagra H."/>
            <person name="Otto T.D."/>
            <person name="Rawlings N."/>
            <person name="Sanchez A."/>
            <person name="Sanders M."/>
            <person name="Subramaniam C."/>
            <person name="Tay Y."/>
            <person name="Dear P."/>
            <person name="Doerig C."/>
            <person name="Gruber A."/>
            <person name="Parkinson J."/>
            <person name="Shirley M."/>
            <person name="Wan K.L."/>
            <person name="Berriman M."/>
            <person name="Tomley F."/>
            <person name="Pain A."/>
        </authorList>
    </citation>
    <scope>NUCLEOTIDE SEQUENCE [LARGE SCALE GENOMIC DNA]</scope>
    <source>
        <strain evidence="3">Houghton</strain>
    </source>
</reference>
<dbReference type="OrthoDB" id="348703at2759"/>
<protein>
    <submittedName>
        <fullName evidence="3">82 kDa gametocyte antigen, related</fullName>
    </submittedName>
</protein>
<dbReference type="GeneID" id="25375744"/>
<dbReference type="Proteomes" id="UP000030744">
    <property type="component" value="Unassembled WGS sequence"/>
</dbReference>
<evidence type="ECO:0000256" key="2">
    <source>
        <dbReference type="SAM" id="SignalP"/>
    </source>
</evidence>
<feature type="compositionally biased region" description="Polar residues" evidence="1">
    <location>
        <begin position="523"/>
        <end position="540"/>
    </location>
</feature>
<proteinExistence type="predicted"/>
<dbReference type="VEuPathDB" id="ToxoDB:EMH_0007510"/>
<name>U6K1V0_9EIME</name>